<comment type="caution">
    <text evidence="1">The sequence shown here is derived from an EMBL/GenBank/DDBJ whole genome shotgun (WGS) entry which is preliminary data.</text>
</comment>
<protein>
    <submittedName>
        <fullName evidence="1">Uncharacterized protein</fullName>
    </submittedName>
</protein>
<dbReference type="Proteomes" id="UP000463224">
    <property type="component" value="Unassembled WGS sequence"/>
</dbReference>
<dbReference type="AlphaFoldDB" id="A0A844QAG7"/>
<dbReference type="EMBL" id="WPHG01000001">
    <property type="protein sequence ID" value="MVA96162.1"/>
    <property type="molecule type" value="Genomic_DNA"/>
</dbReference>
<evidence type="ECO:0000313" key="1">
    <source>
        <dbReference type="EMBL" id="MVA96162.1"/>
    </source>
</evidence>
<name>A0A844QAG7_9HYPH</name>
<dbReference type="RefSeq" id="WP_156711132.1">
    <property type="nucleotide sequence ID" value="NZ_WPHG01000001.1"/>
</dbReference>
<organism evidence="1 2">
    <name type="scientific">Nitratireductor arenosus</name>
    <dbReference type="NCBI Taxonomy" id="2682096"/>
    <lineage>
        <taxon>Bacteria</taxon>
        <taxon>Pseudomonadati</taxon>
        <taxon>Pseudomonadota</taxon>
        <taxon>Alphaproteobacteria</taxon>
        <taxon>Hyphomicrobiales</taxon>
        <taxon>Phyllobacteriaceae</taxon>
        <taxon>Nitratireductor</taxon>
    </lineage>
</organism>
<gene>
    <name evidence="1" type="ORF">GN330_02725</name>
</gene>
<proteinExistence type="predicted"/>
<keyword evidence="2" id="KW-1185">Reference proteome</keyword>
<accession>A0A844QAG7</accession>
<sequence>MQAQSRNIPYSAFLAAKAACERPGEIKRFLENKRLPAAWHLDFDPVARATEDDDDDAVVMTIN</sequence>
<evidence type="ECO:0000313" key="2">
    <source>
        <dbReference type="Proteomes" id="UP000463224"/>
    </source>
</evidence>
<reference evidence="1 2" key="1">
    <citation type="submission" date="2019-12" db="EMBL/GenBank/DDBJ databases">
        <title>Nitratireductor arenosus sp. nov., Isolated from sea sand, Jeju island, South Korea.</title>
        <authorList>
            <person name="Kim W."/>
        </authorList>
    </citation>
    <scope>NUCLEOTIDE SEQUENCE [LARGE SCALE GENOMIC DNA]</scope>
    <source>
        <strain evidence="1 2">CAU 1489</strain>
    </source>
</reference>